<protein>
    <submittedName>
        <fullName evidence="2">Restriction endonuclease</fullName>
    </submittedName>
</protein>
<evidence type="ECO:0000313" key="2">
    <source>
        <dbReference type="EMBL" id="OOC55470.1"/>
    </source>
</evidence>
<dbReference type="AlphaFoldDB" id="A0A1V3C504"/>
<keyword evidence="3" id="KW-1185">Reference proteome</keyword>
<sequence>MEYSEDVTWPVPPPGGFTSGDLDLIPGLPMHVELIDGALVFPAPQSLFHSRMLSLLSPPRFDGRGNEGLFSAQRMTVWLTERQRPEPDIMLVRFEALESPDQTWFPAEMVELVVEVVSPDSEIRDRERKPRLYAEAGIPHFWLVEREGQRGAAVYVYELDPVNRRYTNVSVHRERLRVSAPCDLDIDLTGVLHR</sequence>
<dbReference type="InterPro" id="IPR011335">
    <property type="entry name" value="Restrct_endonuc-II-like"/>
</dbReference>
<dbReference type="SUPFAM" id="SSF52980">
    <property type="entry name" value="Restriction endonuclease-like"/>
    <property type="match status" value="1"/>
</dbReference>
<reference evidence="3" key="1">
    <citation type="submission" date="2016-08" db="EMBL/GenBank/DDBJ databases">
        <authorList>
            <person name="Tokovenko B."/>
            <person name="Kalinowski J."/>
        </authorList>
    </citation>
    <scope>NUCLEOTIDE SEQUENCE [LARGE SCALE GENOMIC DNA]</scope>
    <source>
        <strain evidence="3">UTMC102</strain>
    </source>
</reference>
<name>A0A1V3C504_9ACTN</name>
<evidence type="ECO:0000259" key="1">
    <source>
        <dbReference type="Pfam" id="PF05685"/>
    </source>
</evidence>
<gene>
    <name evidence="2" type="ORF">NOSIN_17975</name>
</gene>
<organism evidence="2 3">
    <name type="scientific">Nocardiopsis sinuspersici</name>
    <dbReference type="NCBI Taxonomy" id="501010"/>
    <lineage>
        <taxon>Bacteria</taxon>
        <taxon>Bacillati</taxon>
        <taxon>Actinomycetota</taxon>
        <taxon>Actinomycetes</taxon>
        <taxon>Streptosporangiales</taxon>
        <taxon>Nocardiopsidaceae</taxon>
        <taxon>Nocardiopsis</taxon>
    </lineage>
</organism>
<dbReference type="Gene3D" id="3.90.1570.10">
    <property type="entry name" value="tt1808, chain A"/>
    <property type="match status" value="1"/>
</dbReference>
<keyword evidence="2" id="KW-0255">Endonuclease</keyword>
<feature type="domain" description="Putative restriction endonuclease" evidence="1">
    <location>
        <begin position="30"/>
        <end position="180"/>
    </location>
</feature>
<dbReference type="CDD" id="cd06260">
    <property type="entry name" value="DUF820-like"/>
    <property type="match status" value="1"/>
</dbReference>
<keyword evidence="2" id="KW-0540">Nuclease</keyword>
<dbReference type="InterPro" id="IPR008538">
    <property type="entry name" value="Uma2"/>
</dbReference>
<dbReference type="InterPro" id="IPR012296">
    <property type="entry name" value="Nuclease_put_TT1808"/>
</dbReference>
<comment type="caution">
    <text evidence="2">The sequence shown here is derived from an EMBL/GenBank/DDBJ whole genome shotgun (WGS) entry which is preliminary data.</text>
</comment>
<dbReference type="GO" id="GO:0004519">
    <property type="term" value="F:endonuclease activity"/>
    <property type="evidence" value="ECO:0007669"/>
    <property type="project" value="UniProtKB-KW"/>
</dbReference>
<keyword evidence="2" id="KW-0378">Hydrolase</keyword>
<dbReference type="Pfam" id="PF05685">
    <property type="entry name" value="Uma2"/>
    <property type="match status" value="1"/>
</dbReference>
<dbReference type="Proteomes" id="UP000189004">
    <property type="component" value="Unassembled WGS sequence"/>
</dbReference>
<dbReference type="PANTHER" id="PTHR35400:SF3">
    <property type="entry name" value="SLL1072 PROTEIN"/>
    <property type="match status" value="1"/>
</dbReference>
<accession>A0A1V3C504</accession>
<dbReference type="PANTHER" id="PTHR35400">
    <property type="entry name" value="SLR1083 PROTEIN"/>
    <property type="match status" value="1"/>
</dbReference>
<dbReference type="STRING" id="501010.NOSIN_17975"/>
<evidence type="ECO:0000313" key="3">
    <source>
        <dbReference type="Proteomes" id="UP000189004"/>
    </source>
</evidence>
<dbReference type="EMBL" id="MCOK01000001">
    <property type="protein sequence ID" value="OOC55470.1"/>
    <property type="molecule type" value="Genomic_DNA"/>
</dbReference>
<proteinExistence type="predicted"/>